<accession>A0A5J5L2Q9</accession>
<evidence type="ECO:0000313" key="18">
    <source>
        <dbReference type="EMBL" id="KAA9395495.1"/>
    </source>
</evidence>
<evidence type="ECO:0000256" key="10">
    <source>
        <dbReference type="ARBA" id="ARBA00023204"/>
    </source>
</evidence>
<proteinExistence type="inferred from homology"/>
<dbReference type="PANTHER" id="PTHR22993:SF9">
    <property type="entry name" value="FORMAMIDOPYRIMIDINE-DNA GLYCOSYLASE"/>
    <property type="match status" value="1"/>
</dbReference>
<evidence type="ECO:0000256" key="4">
    <source>
        <dbReference type="ARBA" id="ARBA00022723"/>
    </source>
</evidence>
<evidence type="ECO:0000256" key="8">
    <source>
        <dbReference type="ARBA" id="ARBA00022833"/>
    </source>
</evidence>
<dbReference type="InterPro" id="IPR000214">
    <property type="entry name" value="Znf_DNA_glyclase/AP_lyase"/>
</dbReference>
<evidence type="ECO:0000256" key="9">
    <source>
        <dbReference type="ARBA" id="ARBA00023125"/>
    </source>
</evidence>
<protein>
    <submittedName>
        <fullName evidence="18">Fpg/Nei family DNA glycosylase</fullName>
    </submittedName>
</protein>
<dbReference type="PROSITE" id="PS51068">
    <property type="entry name" value="FPG_CAT"/>
    <property type="match status" value="1"/>
</dbReference>
<dbReference type="InterPro" id="IPR015886">
    <property type="entry name" value="H2TH_FPG"/>
</dbReference>
<evidence type="ECO:0000256" key="6">
    <source>
        <dbReference type="ARBA" id="ARBA00022771"/>
    </source>
</evidence>
<evidence type="ECO:0000256" key="5">
    <source>
        <dbReference type="ARBA" id="ARBA00022763"/>
    </source>
</evidence>
<dbReference type="InterPro" id="IPR012319">
    <property type="entry name" value="FPG_cat"/>
</dbReference>
<dbReference type="Pfam" id="PF06827">
    <property type="entry name" value="zf-FPG_IleRS"/>
    <property type="match status" value="1"/>
</dbReference>
<keyword evidence="19" id="KW-1185">Reference proteome</keyword>
<reference evidence="18 19" key="1">
    <citation type="submission" date="2019-05" db="EMBL/GenBank/DDBJ databases">
        <title>Kocuria coralli sp. nov., a novel actinobacterium isolated from coral reef seawater.</title>
        <authorList>
            <person name="Li J."/>
        </authorList>
    </citation>
    <scope>NUCLEOTIDE SEQUENCE [LARGE SCALE GENOMIC DNA]</scope>
    <source>
        <strain evidence="18 19">SCSIO 13007</strain>
    </source>
</reference>
<dbReference type="RefSeq" id="WP_158032305.1">
    <property type="nucleotide sequence ID" value="NZ_ML708610.1"/>
</dbReference>
<dbReference type="InterPro" id="IPR010663">
    <property type="entry name" value="Znf_FPG/IleRS"/>
</dbReference>
<dbReference type="SUPFAM" id="SSF46946">
    <property type="entry name" value="S13-like H2TH domain"/>
    <property type="match status" value="1"/>
</dbReference>
<dbReference type="GO" id="GO:0140078">
    <property type="term" value="F:class I DNA-(apurinic or apyrimidinic site) endonuclease activity"/>
    <property type="evidence" value="ECO:0007669"/>
    <property type="project" value="UniProtKB-EC"/>
</dbReference>
<evidence type="ECO:0000259" key="16">
    <source>
        <dbReference type="PROSITE" id="PS51066"/>
    </source>
</evidence>
<comment type="caution">
    <text evidence="18">The sequence shown here is derived from an EMBL/GenBank/DDBJ whole genome shotgun (WGS) entry which is preliminary data.</text>
</comment>
<dbReference type="Pfam" id="PF06831">
    <property type="entry name" value="H2TH"/>
    <property type="match status" value="1"/>
</dbReference>
<evidence type="ECO:0000256" key="14">
    <source>
        <dbReference type="ARBA" id="ARBA00044632"/>
    </source>
</evidence>
<sequence length="283" mass="30740">MPELPELDAAVDQLRAHLLGHRLERFDVTAFSVLKTAQPDHASMVGREITEIGRRGKFLLVGAEGRFAVVHLALAGWLRLGQAPAGTPAPTAGPLAVRMVIGDGTALDITEQGRRKSVALWISDRPDELEKIQRLGPESDSIALEEFTDLLDGTSSRLKTVLTDQTVMAGVGNAWSDEILHRARLSPFATASRLDPEQVQALFTALQGVLGDVRTALEGVPLDRVKRTKKSLFAVHGRTGQPCPVCGGTVAEVSYADRSLQYCPACQTGGKRLSDRRMDRFLR</sequence>
<dbReference type="SMART" id="SM01232">
    <property type="entry name" value="H2TH"/>
    <property type="match status" value="1"/>
</dbReference>
<comment type="cofactor">
    <cofactor evidence="2">
        <name>Zn(2+)</name>
        <dbReference type="ChEBI" id="CHEBI:29105"/>
    </cofactor>
</comment>
<dbReference type="Pfam" id="PF01149">
    <property type="entry name" value="Fapy_DNA_glyco"/>
    <property type="match status" value="1"/>
</dbReference>
<comment type="similarity">
    <text evidence="3">Belongs to the FPG family.</text>
</comment>
<evidence type="ECO:0000256" key="12">
    <source>
        <dbReference type="ARBA" id="ARBA00023268"/>
    </source>
</evidence>
<dbReference type="Proteomes" id="UP000325957">
    <property type="component" value="Unassembled WGS sequence"/>
</dbReference>
<dbReference type="InterPro" id="IPR015887">
    <property type="entry name" value="DNA_glyclase_Znf_dom_DNA_BS"/>
</dbReference>
<dbReference type="Gene3D" id="3.20.190.10">
    <property type="entry name" value="MutM-like, N-terminal"/>
    <property type="match status" value="1"/>
</dbReference>
<dbReference type="InterPro" id="IPR035937">
    <property type="entry name" value="FPG_N"/>
</dbReference>
<keyword evidence="8" id="KW-0862">Zinc</keyword>
<dbReference type="PROSITE" id="PS01242">
    <property type="entry name" value="ZF_FPG_1"/>
    <property type="match status" value="1"/>
</dbReference>
<evidence type="ECO:0000313" key="19">
    <source>
        <dbReference type="Proteomes" id="UP000325957"/>
    </source>
</evidence>
<evidence type="ECO:0000259" key="17">
    <source>
        <dbReference type="PROSITE" id="PS51068"/>
    </source>
</evidence>
<keyword evidence="4" id="KW-0479">Metal-binding</keyword>
<dbReference type="PROSITE" id="PS51066">
    <property type="entry name" value="ZF_FPG_2"/>
    <property type="match status" value="1"/>
</dbReference>
<dbReference type="GO" id="GO:0034039">
    <property type="term" value="F:8-oxo-7,8-dihydroguanine DNA N-glycosylase activity"/>
    <property type="evidence" value="ECO:0007669"/>
    <property type="project" value="TreeGrafter"/>
</dbReference>
<dbReference type="GO" id="GO:0006284">
    <property type="term" value="P:base-excision repair"/>
    <property type="evidence" value="ECO:0007669"/>
    <property type="project" value="InterPro"/>
</dbReference>
<gene>
    <name evidence="18" type="ORF">FCK90_00210</name>
</gene>
<name>A0A5J5L2Q9_9MICC</name>
<keyword evidence="12" id="KW-0511">Multifunctional enzyme</keyword>
<evidence type="ECO:0000256" key="2">
    <source>
        <dbReference type="ARBA" id="ARBA00001947"/>
    </source>
</evidence>
<keyword evidence="7" id="KW-0378">Hydrolase</keyword>
<evidence type="ECO:0000256" key="7">
    <source>
        <dbReference type="ARBA" id="ARBA00022801"/>
    </source>
</evidence>
<dbReference type="Gene3D" id="1.10.8.50">
    <property type="match status" value="1"/>
</dbReference>
<keyword evidence="10" id="KW-0234">DNA repair</keyword>
<keyword evidence="11" id="KW-0456">Lyase</keyword>
<dbReference type="OrthoDB" id="9800855at2"/>
<dbReference type="GO" id="GO:0008270">
    <property type="term" value="F:zinc ion binding"/>
    <property type="evidence" value="ECO:0007669"/>
    <property type="project" value="UniProtKB-KW"/>
</dbReference>
<dbReference type="AlphaFoldDB" id="A0A5J5L2Q9"/>
<feature type="domain" description="Formamidopyrimidine-DNA glycosylase catalytic" evidence="17">
    <location>
        <begin position="2"/>
        <end position="116"/>
    </location>
</feature>
<evidence type="ECO:0000256" key="13">
    <source>
        <dbReference type="ARBA" id="ARBA00023295"/>
    </source>
</evidence>
<dbReference type="SUPFAM" id="SSF81624">
    <property type="entry name" value="N-terminal domain of MutM-like DNA repair proteins"/>
    <property type="match status" value="1"/>
</dbReference>
<comment type="catalytic activity">
    <reaction evidence="1">
        <text>Hydrolysis of DNA containing ring-opened 7-methylguanine residues, releasing 2,6-diamino-4-hydroxy-5-(N-methyl)formamidopyrimidine.</text>
        <dbReference type="EC" id="3.2.2.23"/>
    </reaction>
</comment>
<dbReference type="SMART" id="SM00898">
    <property type="entry name" value="Fapy_DNA_glyco"/>
    <property type="match status" value="1"/>
</dbReference>
<keyword evidence="6 15" id="KW-0863">Zinc-finger</keyword>
<dbReference type="SUPFAM" id="SSF57716">
    <property type="entry name" value="Glucocorticoid receptor-like (DNA-binding domain)"/>
    <property type="match status" value="1"/>
</dbReference>
<comment type="catalytic activity">
    <reaction evidence="14">
        <text>2'-deoxyribonucleotide-(2'-deoxyribose 5'-phosphate)-2'-deoxyribonucleotide-DNA = a 3'-end 2'-deoxyribonucleotide-(2,3-dehydro-2,3-deoxyribose 5'-phosphate)-DNA + a 5'-end 5'-phospho-2'-deoxyribonucleoside-DNA + H(+)</text>
        <dbReference type="Rhea" id="RHEA:66592"/>
        <dbReference type="Rhea" id="RHEA-COMP:13180"/>
        <dbReference type="Rhea" id="RHEA-COMP:16897"/>
        <dbReference type="Rhea" id="RHEA-COMP:17067"/>
        <dbReference type="ChEBI" id="CHEBI:15378"/>
        <dbReference type="ChEBI" id="CHEBI:136412"/>
        <dbReference type="ChEBI" id="CHEBI:157695"/>
        <dbReference type="ChEBI" id="CHEBI:167181"/>
        <dbReference type="EC" id="4.2.99.18"/>
    </reaction>
</comment>
<keyword evidence="13" id="KW-0326">Glycosidase</keyword>
<dbReference type="EMBL" id="SZWF01000001">
    <property type="protein sequence ID" value="KAA9395495.1"/>
    <property type="molecule type" value="Genomic_DNA"/>
</dbReference>
<dbReference type="PANTHER" id="PTHR22993">
    <property type="entry name" value="FORMAMIDOPYRIMIDINE-DNA GLYCOSYLASE"/>
    <property type="match status" value="1"/>
</dbReference>
<evidence type="ECO:0000256" key="3">
    <source>
        <dbReference type="ARBA" id="ARBA00009409"/>
    </source>
</evidence>
<evidence type="ECO:0000256" key="11">
    <source>
        <dbReference type="ARBA" id="ARBA00023239"/>
    </source>
</evidence>
<dbReference type="InterPro" id="IPR010979">
    <property type="entry name" value="Ribosomal_uS13-like_H2TH"/>
</dbReference>
<keyword evidence="5" id="KW-0227">DNA damage</keyword>
<evidence type="ECO:0000256" key="1">
    <source>
        <dbReference type="ARBA" id="ARBA00001668"/>
    </source>
</evidence>
<dbReference type="GO" id="GO:0003684">
    <property type="term" value="F:damaged DNA binding"/>
    <property type="evidence" value="ECO:0007669"/>
    <property type="project" value="InterPro"/>
</dbReference>
<keyword evidence="9" id="KW-0238">DNA-binding</keyword>
<evidence type="ECO:0000256" key="15">
    <source>
        <dbReference type="PROSITE-ProRule" id="PRU00391"/>
    </source>
</evidence>
<feature type="domain" description="FPG-type" evidence="16">
    <location>
        <begin position="234"/>
        <end position="268"/>
    </location>
</feature>
<organism evidence="18 19">
    <name type="scientific">Kocuria coralli</name>
    <dbReference type="NCBI Taxonomy" id="1461025"/>
    <lineage>
        <taxon>Bacteria</taxon>
        <taxon>Bacillati</taxon>
        <taxon>Actinomycetota</taxon>
        <taxon>Actinomycetes</taxon>
        <taxon>Micrococcales</taxon>
        <taxon>Micrococcaceae</taxon>
        <taxon>Kocuria</taxon>
    </lineage>
</organism>